<feature type="transmembrane region" description="Helical" evidence="12">
    <location>
        <begin position="155"/>
        <end position="179"/>
    </location>
</feature>
<sequence length="275" mass="31607">MIKKLAYSTTPTNLIFLTLPLVGCFPHEQLNKASNHSIKQNNHKMSHQMTSEMTVHGLLLWASMGLLMPLGILTIRMSNREKCRRWFKLLFYMHVILQTVSVLLATAGAVLSIKSFENSFNNHHQRIGLALYAAILLQAFIGFRRPHRKSKGRSLWYFAHWVLGTTISLVGIFNIYTGLEAFHKRTSRSTRLWTILFTAQIFFMAFFYLFQDKWDYIKKQGIVLGNEAIAPSDQTIPPPRENQKESLNFEPSTKSNSLGSYFSKSNALKKLFQIT</sequence>
<keyword evidence="4" id="KW-0349">Heme</keyword>
<feature type="transmembrane region" description="Helical" evidence="12">
    <location>
        <begin position="89"/>
        <end position="113"/>
    </location>
</feature>
<keyword evidence="5 12" id="KW-0812">Transmembrane</keyword>
<evidence type="ECO:0000256" key="9">
    <source>
        <dbReference type="ARBA" id="ARBA00023004"/>
    </source>
</evidence>
<dbReference type="GO" id="GO:0140575">
    <property type="term" value="F:transmembrane monodehydroascorbate reductase activity"/>
    <property type="evidence" value="ECO:0007669"/>
    <property type="project" value="InterPro"/>
</dbReference>
<dbReference type="PANTHER" id="PTHR15422">
    <property type="entry name" value="OS05G0565100 PROTEIN"/>
    <property type="match status" value="1"/>
</dbReference>
<feature type="transmembrane region" description="Helical" evidence="12">
    <location>
        <begin position="57"/>
        <end position="77"/>
    </location>
</feature>
<keyword evidence="3" id="KW-0813">Transport</keyword>
<comment type="cofactor">
    <cofactor evidence="1">
        <name>heme b</name>
        <dbReference type="ChEBI" id="CHEBI:60344"/>
    </cofactor>
</comment>
<dbReference type="InterPro" id="IPR045150">
    <property type="entry name" value="CYB561D1/2"/>
</dbReference>
<evidence type="ECO:0000256" key="11">
    <source>
        <dbReference type="SAM" id="MobiDB-lite"/>
    </source>
</evidence>
<keyword evidence="15" id="KW-1185">Reference proteome</keyword>
<keyword evidence="10 12" id="KW-0472">Membrane</keyword>
<evidence type="ECO:0000256" key="12">
    <source>
        <dbReference type="SAM" id="Phobius"/>
    </source>
</evidence>
<keyword evidence="7" id="KW-0249">Electron transport</keyword>
<evidence type="ECO:0000256" key="8">
    <source>
        <dbReference type="ARBA" id="ARBA00022989"/>
    </source>
</evidence>
<dbReference type="GO" id="GO:0016020">
    <property type="term" value="C:membrane"/>
    <property type="evidence" value="ECO:0007669"/>
    <property type="project" value="UniProtKB-SubCell"/>
</dbReference>
<evidence type="ECO:0000259" key="13">
    <source>
        <dbReference type="PROSITE" id="PS50939"/>
    </source>
</evidence>
<feature type="region of interest" description="Disordered" evidence="11">
    <location>
        <begin position="233"/>
        <end position="257"/>
    </location>
</feature>
<dbReference type="AlphaFoldDB" id="A0AAV6LD83"/>
<comment type="caution">
    <text evidence="14">The sequence shown here is derived from an EMBL/GenBank/DDBJ whole genome shotgun (WGS) entry which is preliminary data.</text>
</comment>
<feature type="transmembrane region" description="Helical" evidence="12">
    <location>
        <begin position="191"/>
        <end position="210"/>
    </location>
</feature>
<dbReference type="Gene3D" id="1.20.120.1770">
    <property type="match status" value="1"/>
</dbReference>
<evidence type="ECO:0000313" key="15">
    <source>
        <dbReference type="Proteomes" id="UP000823749"/>
    </source>
</evidence>
<dbReference type="PANTHER" id="PTHR15422:SF24">
    <property type="entry name" value="DOMON RELATED DOMAIN-CONTAINING PROTEIN"/>
    <property type="match status" value="1"/>
</dbReference>
<dbReference type="GO" id="GO:0020037">
    <property type="term" value="F:heme binding"/>
    <property type="evidence" value="ECO:0007669"/>
    <property type="project" value="TreeGrafter"/>
</dbReference>
<dbReference type="Proteomes" id="UP000823749">
    <property type="component" value="Chromosome 2"/>
</dbReference>
<evidence type="ECO:0000313" key="14">
    <source>
        <dbReference type="EMBL" id="KAG5561912.1"/>
    </source>
</evidence>
<evidence type="ECO:0000256" key="7">
    <source>
        <dbReference type="ARBA" id="ARBA00022982"/>
    </source>
</evidence>
<feature type="compositionally biased region" description="Polar residues" evidence="11">
    <location>
        <begin position="245"/>
        <end position="257"/>
    </location>
</feature>
<evidence type="ECO:0000256" key="1">
    <source>
        <dbReference type="ARBA" id="ARBA00001970"/>
    </source>
</evidence>
<accession>A0AAV6LD83</accession>
<evidence type="ECO:0000256" key="2">
    <source>
        <dbReference type="ARBA" id="ARBA00004141"/>
    </source>
</evidence>
<keyword evidence="9" id="KW-0408">Iron</keyword>
<keyword evidence="6" id="KW-0479">Metal-binding</keyword>
<comment type="subcellular location">
    <subcellularLocation>
        <location evidence="2">Membrane</location>
        <topology evidence="2">Multi-pass membrane protein</topology>
    </subcellularLocation>
</comment>
<evidence type="ECO:0000256" key="5">
    <source>
        <dbReference type="ARBA" id="ARBA00022692"/>
    </source>
</evidence>
<dbReference type="GO" id="GO:0046872">
    <property type="term" value="F:metal ion binding"/>
    <property type="evidence" value="ECO:0007669"/>
    <property type="project" value="UniProtKB-KW"/>
</dbReference>
<keyword evidence="8 12" id="KW-1133">Transmembrane helix</keyword>
<feature type="domain" description="Cytochrome b561" evidence="13">
    <location>
        <begin position="21"/>
        <end position="218"/>
    </location>
</feature>
<evidence type="ECO:0000256" key="10">
    <source>
        <dbReference type="ARBA" id="ARBA00023136"/>
    </source>
</evidence>
<organism evidence="14 15">
    <name type="scientific">Rhododendron griersonianum</name>
    <dbReference type="NCBI Taxonomy" id="479676"/>
    <lineage>
        <taxon>Eukaryota</taxon>
        <taxon>Viridiplantae</taxon>
        <taxon>Streptophyta</taxon>
        <taxon>Embryophyta</taxon>
        <taxon>Tracheophyta</taxon>
        <taxon>Spermatophyta</taxon>
        <taxon>Magnoliopsida</taxon>
        <taxon>eudicotyledons</taxon>
        <taxon>Gunneridae</taxon>
        <taxon>Pentapetalae</taxon>
        <taxon>asterids</taxon>
        <taxon>Ericales</taxon>
        <taxon>Ericaceae</taxon>
        <taxon>Ericoideae</taxon>
        <taxon>Rhodoreae</taxon>
        <taxon>Rhododendron</taxon>
    </lineage>
</organism>
<evidence type="ECO:0000256" key="6">
    <source>
        <dbReference type="ARBA" id="ARBA00022723"/>
    </source>
</evidence>
<proteinExistence type="predicted"/>
<dbReference type="EMBL" id="JACTNZ010000002">
    <property type="protein sequence ID" value="KAG5561912.1"/>
    <property type="molecule type" value="Genomic_DNA"/>
</dbReference>
<dbReference type="Pfam" id="PF03188">
    <property type="entry name" value="Cytochrom_B561"/>
    <property type="match status" value="1"/>
</dbReference>
<gene>
    <name evidence="14" type="ORF">RHGRI_004829</name>
</gene>
<dbReference type="InterPro" id="IPR006593">
    <property type="entry name" value="Cyt_b561/ferric_Rdtase_TM"/>
</dbReference>
<dbReference type="SMART" id="SM00665">
    <property type="entry name" value="B561"/>
    <property type="match status" value="1"/>
</dbReference>
<dbReference type="PROSITE" id="PS50939">
    <property type="entry name" value="CYTOCHROME_B561"/>
    <property type="match status" value="1"/>
</dbReference>
<dbReference type="CDD" id="cd08760">
    <property type="entry name" value="Cyt_b561_FRRS1_like"/>
    <property type="match status" value="1"/>
</dbReference>
<reference evidence="14" key="1">
    <citation type="submission" date="2020-08" db="EMBL/GenBank/DDBJ databases">
        <title>Plant Genome Project.</title>
        <authorList>
            <person name="Zhang R.-G."/>
        </authorList>
    </citation>
    <scope>NUCLEOTIDE SEQUENCE</scope>
    <source>
        <strain evidence="14">WSP0</strain>
        <tissue evidence="14">Leaf</tissue>
    </source>
</reference>
<protein>
    <recommendedName>
        <fullName evidence="13">Cytochrome b561 domain-containing protein</fullName>
    </recommendedName>
</protein>
<evidence type="ECO:0000256" key="4">
    <source>
        <dbReference type="ARBA" id="ARBA00022617"/>
    </source>
</evidence>
<name>A0AAV6LD83_9ERIC</name>
<feature type="transmembrane region" description="Helical" evidence="12">
    <location>
        <begin position="125"/>
        <end position="143"/>
    </location>
</feature>
<evidence type="ECO:0000256" key="3">
    <source>
        <dbReference type="ARBA" id="ARBA00022448"/>
    </source>
</evidence>